<evidence type="ECO:0000313" key="2">
    <source>
        <dbReference type="Proteomes" id="UP000197904"/>
    </source>
</evidence>
<protein>
    <submittedName>
        <fullName evidence="1">Uncharacterized protein</fullName>
    </submittedName>
</protein>
<proteinExistence type="predicted"/>
<organism evidence="1 2">
    <name type="scientific">Stenotrophomonas pavanii</name>
    <dbReference type="NCBI Taxonomy" id="487698"/>
    <lineage>
        <taxon>Bacteria</taxon>
        <taxon>Pseudomonadati</taxon>
        <taxon>Pseudomonadota</taxon>
        <taxon>Gammaproteobacteria</taxon>
        <taxon>Lysobacterales</taxon>
        <taxon>Lysobacteraceae</taxon>
        <taxon>Stenotrophomonas</taxon>
    </lineage>
</organism>
<evidence type="ECO:0000313" key="1">
    <source>
        <dbReference type="EMBL" id="OWR35521.1"/>
    </source>
</evidence>
<dbReference type="Proteomes" id="UP000197904">
    <property type="component" value="Unassembled WGS sequence"/>
</dbReference>
<reference evidence="1 2" key="1">
    <citation type="submission" date="2017-06" db="EMBL/GenBank/DDBJ databases">
        <authorList>
            <person name="Kim H.J."/>
            <person name="Triplett B.A."/>
        </authorList>
    </citation>
    <scope>NUCLEOTIDE SEQUENCE [LARGE SCALE GENOMIC DNA]</scope>
    <source>
        <strain evidence="1 2">S18795</strain>
    </source>
</reference>
<comment type="caution">
    <text evidence="1">The sequence shown here is derived from an EMBL/GenBank/DDBJ whole genome shotgun (WGS) entry which is preliminary data.</text>
</comment>
<dbReference type="AlphaFoldDB" id="A0A246L3D5"/>
<gene>
    <name evidence="1" type="ORF">CEE55_01615</name>
</gene>
<name>A0A246L3D5_9GAMM</name>
<dbReference type="RefSeq" id="WP_088475812.1">
    <property type="nucleotide sequence ID" value="NZ_NIXP01000006.1"/>
</dbReference>
<sequence length="201" mass="21386">MTTDKKTLADAKPGGRVRLGDQRSDLVPGIVRCAKCSFQLHRTNLYLQSGTVGAGDSKTEPCPNGCGPLWPVTWETWAREGWAEAERLHLENAALAARQPVASNQVVEDIEQLPFDTSAQPSANYGALAVDGARQPVGEPITVEAVATVRRNGDGDRYIDWLTEGGIADLEVGDVLIVSDRGITDEDGSGEVYAAPPGGTE</sequence>
<dbReference type="EMBL" id="NIXP01000006">
    <property type="protein sequence ID" value="OWR35521.1"/>
    <property type="molecule type" value="Genomic_DNA"/>
</dbReference>
<accession>A0A246L3D5</accession>